<dbReference type="Proteomes" id="UP000245609">
    <property type="component" value="Unassembled WGS sequence"/>
</dbReference>
<evidence type="ECO:0000313" key="2">
    <source>
        <dbReference type="EMBL" id="PVV01965.1"/>
    </source>
</evidence>
<dbReference type="EMBL" id="MBFS01000680">
    <property type="protein sequence ID" value="PVV01965.1"/>
    <property type="molecule type" value="Genomic_DNA"/>
</dbReference>
<gene>
    <name evidence="2" type="ORF">BB560_003593</name>
</gene>
<name>A0A2T9ZBM1_9FUNG</name>
<organism evidence="2 3">
    <name type="scientific">Smittium megazygosporum</name>
    <dbReference type="NCBI Taxonomy" id="133381"/>
    <lineage>
        <taxon>Eukaryota</taxon>
        <taxon>Fungi</taxon>
        <taxon>Fungi incertae sedis</taxon>
        <taxon>Zoopagomycota</taxon>
        <taxon>Kickxellomycotina</taxon>
        <taxon>Harpellomycetes</taxon>
        <taxon>Harpellales</taxon>
        <taxon>Legeriomycetaceae</taxon>
        <taxon>Smittium</taxon>
    </lineage>
</organism>
<dbReference type="AlphaFoldDB" id="A0A2T9ZBM1"/>
<evidence type="ECO:0000313" key="3">
    <source>
        <dbReference type="Proteomes" id="UP000245609"/>
    </source>
</evidence>
<feature type="transmembrane region" description="Helical" evidence="1">
    <location>
        <begin position="232"/>
        <end position="252"/>
    </location>
</feature>
<dbReference type="OrthoDB" id="5589170at2759"/>
<proteinExistence type="predicted"/>
<keyword evidence="1" id="KW-0472">Membrane</keyword>
<reference evidence="2 3" key="1">
    <citation type="journal article" date="2018" name="MBio">
        <title>Comparative Genomics Reveals the Core Gene Toolbox for the Fungus-Insect Symbiosis.</title>
        <authorList>
            <person name="Wang Y."/>
            <person name="Stata M."/>
            <person name="Wang W."/>
            <person name="Stajich J.E."/>
            <person name="White M.M."/>
            <person name="Moncalvo J.M."/>
        </authorList>
    </citation>
    <scope>NUCLEOTIDE SEQUENCE [LARGE SCALE GENOMIC DNA]</scope>
    <source>
        <strain evidence="2 3">SC-DP-2</strain>
    </source>
</reference>
<protein>
    <submittedName>
        <fullName evidence="2">Uncharacterized protein</fullName>
    </submittedName>
</protein>
<comment type="caution">
    <text evidence="2">The sequence shown here is derived from an EMBL/GenBank/DDBJ whole genome shotgun (WGS) entry which is preliminary data.</text>
</comment>
<keyword evidence="1" id="KW-1133">Transmembrane helix</keyword>
<keyword evidence="1" id="KW-0812">Transmembrane</keyword>
<accession>A0A2T9ZBM1</accession>
<evidence type="ECO:0000256" key="1">
    <source>
        <dbReference type="SAM" id="Phobius"/>
    </source>
</evidence>
<sequence>MSSFMTFVFYRFLFFFFFYDFSRFTRFVAAQVSATVVSGIPAVSNSNPYGIKIAYDVSYVSGSDKTVQVQVKRMDSGLQSEGVSWSYMFMFGSNLKIVSVKDGWSYAEYSNKTLAFVPPFTTDPGTGAQIVNNLATLEFTVQSLASGSTNSNDKTAFAIPSSIFITNSRDLNGKLLGFQLQDSSDYQVVTNPDLILDGFNEYAKSKYIPNDPNYDPNVNQLGTRLVGPLISMYVYIAISTIGLIAYTYGTFIRLSFRKQYYRSAHYI</sequence>
<keyword evidence="3" id="KW-1185">Reference proteome</keyword>